<gene>
    <name evidence="3" type="ORF">GQ41_4437</name>
</gene>
<keyword evidence="2" id="KW-0325">Glycoprotein</keyword>
<keyword evidence="4" id="KW-1185">Reference proteome</keyword>
<dbReference type="RefSeq" id="WP_227021061.1">
    <property type="nucleotide sequence ID" value="NZ_VHIF01000001.1"/>
</dbReference>
<organism evidence="3 4">
    <name type="scientific">Arenibacter algicola</name>
    <dbReference type="NCBI Taxonomy" id="616991"/>
    <lineage>
        <taxon>Bacteria</taxon>
        <taxon>Pseudomonadati</taxon>
        <taxon>Bacteroidota</taxon>
        <taxon>Flavobacteriia</taxon>
        <taxon>Flavobacteriales</taxon>
        <taxon>Flavobacteriaceae</taxon>
        <taxon>Arenibacter</taxon>
    </lineage>
</organism>
<dbReference type="PANTHER" id="PTHR10680">
    <property type="entry name" value="PEPTIDYL-GLYCINE ALPHA-AMIDATING MONOOXYGENASE"/>
    <property type="match status" value="1"/>
</dbReference>
<protein>
    <recommendedName>
        <fullName evidence="5">6-bladed beta-propeller</fullName>
    </recommendedName>
</protein>
<dbReference type="SUPFAM" id="SSF63829">
    <property type="entry name" value="Calcium-dependent phosphotriesterase"/>
    <property type="match status" value="1"/>
</dbReference>
<name>A0ABY3AM89_9FLAO</name>
<dbReference type="Proteomes" id="UP000315363">
    <property type="component" value="Unassembled WGS sequence"/>
</dbReference>
<accession>A0ABY3AM89</accession>
<dbReference type="InterPro" id="IPR011042">
    <property type="entry name" value="6-blade_b-propeller_TolB-like"/>
</dbReference>
<keyword evidence="1" id="KW-0732">Signal</keyword>
<sequence length="351" mass="39570">MHRRTFNKLMPSAFGAAMMTSPIMGNITKTFLGKYDEGEIIGHGDFRYKVDAQWGVQDAGVIPVKDCHEMVQDKNGRLILLTNETKNNVLIYDRSGKVLSTWGNEFPGAHGLTLSKEGEDEFLFITDHDRNQVFKTTLDGRVLMTIDYPKETGKYEVKEKFRPTEVAVAPNGDFYVADGYGEQYIMHYDPKGRLLNVFGGRGDEGPLFNNVHGVCLDNRDKGNPTLLLTARVQNALKRFTLEGEYIETIKLPGAFISRPVIDDDNIYTAVLVSKMPWNSESGFVLILDKDNQVVSVPGGNHPKYENGDLNKMVQEGNTFKHPHDVCIDNDKNLYIPQWSSGKTYPIKLERI</sequence>
<reference evidence="3 4" key="1">
    <citation type="submission" date="2019-06" db="EMBL/GenBank/DDBJ databases">
        <title>A large-scale integrated study on North Sea by COGITO (Coastal Microbe Genomic &amp; Taxonomic Observatory).</title>
        <authorList>
            <person name="Teeling H."/>
        </authorList>
    </citation>
    <scope>NUCLEOTIDE SEQUENCE [LARGE SCALE GENOMIC DNA]</scope>
    <source>
        <strain evidence="3 4">MAR_2009_79</strain>
    </source>
</reference>
<proteinExistence type="predicted"/>
<evidence type="ECO:0000256" key="2">
    <source>
        <dbReference type="ARBA" id="ARBA00023180"/>
    </source>
</evidence>
<dbReference type="EMBL" id="VHIF01000001">
    <property type="protein sequence ID" value="TQO39746.1"/>
    <property type="molecule type" value="Genomic_DNA"/>
</dbReference>
<evidence type="ECO:0008006" key="5">
    <source>
        <dbReference type="Google" id="ProtNLM"/>
    </source>
</evidence>
<dbReference type="PANTHER" id="PTHR10680:SF28">
    <property type="entry name" value="SMP-30_GLUCONOLACTONASE_LRE-LIKE REGION DOMAIN-CONTAINING PROTEIN"/>
    <property type="match status" value="1"/>
</dbReference>
<evidence type="ECO:0000313" key="4">
    <source>
        <dbReference type="Proteomes" id="UP000315363"/>
    </source>
</evidence>
<comment type="caution">
    <text evidence="3">The sequence shown here is derived from an EMBL/GenBank/DDBJ whole genome shotgun (WGS) entry which is preliminary data.</text>
</comment>
<dbReference type="Gene3D" id="2.120.10.30">
    <property type="entry name" value="TolB, C-terminal domain"/>
    <property type="match status" value="1"/>
</dbReference>
<evidence type="ECO:0000313" key="3">
    <source>
        <dbReference type="EMBL" id="TQO39746.1"/>
    </source>
</evidence>
<evidence type="ECO:0000256" key="1">
    <source>
        <dbReference type="ARBA" id="ARBA00022729"/>
    </source>
</evidence>